<dbReference type="InterPro" id="IPR003594">
    <property type="entry name" value="HATPase_dom"/>
</dbReference>
<reference evidence="7 8" key="1">
    <citation type="submission" date="2019-07" db="EMBL/GenBank/DDBJ databases">
        <title>Whole genome shotgun sequence of Cellulomonas composti NBRC 100758.</title>
        <authorList>
            <person name="Hosoyama A."/>
            <person name="Uohara A."/>
            <person name="Ohji S."/>
            <person name="Ichikawa N."/>
        </authorList>
    </citation>
    <scope>NUCLEOTIDE SEQUENCE [LARGE SCALE GENOMIC DNA]</scope>
    <source>
        <strain evidence="7 8">NBRC 100758</strain>
    </source>
</reference>
<dbReference type="Pfam" id="PF02518">
    <property type="entry name" value="HATPase_c"/>
    <property type="match status" value="1"/>
</dbReference>
<protein>
    <submittedName>
        <fullName evidence="7">Two-component sensor histidine kinase</fullName>
    </submittedName>
</protein>
<dbReference type="RefSeq" id="WP_246117578.1">
    <property type="nucleotide sequence ID" value="NZ_BJWG01000016.1"/>
</dbReference>
<dbReference type="PANTHER" id="PTHR24421">
    <property type="entry name" value="NITRATE/NITRITE SENSOR PROTEIN NARX-RELATED"/>
    <property type="match status" value="1"/>
</dbReference>
<sequence length="408" mass="43425">MTDGREEFWRRSLRAWDIAFWLMVTITAVFSVPTAGSARLAVWSLLGFMVLGVAYVLLGRPGAQRGDTRLTRAYLVVLVLVTTYEAWVVELGIVLLFVAYSQIWFFATSRVNGIVWTIVLTVGIVAATAARVEAQPSDVPSIVGQATLGMVFSIGLGLWVTYVAEQSEERAVLLDDLRATQAQLAASHHAEGVFAERARLAQEIHDTLAQGFTSIVMLAQTTSAELDLGRPERAAERVGQIEAVARDNLAEARALVAAFAPPALADGDLAAALARLGARFEAETGTAVVVETAEAGPVPQDVAVALLRAAQESLANVRRHAAATHVRVSLTTTGGQVQLEVTDDGRGLREQDVEGNGVRGMRERARAGGGELELRGSVGAGTSVRLRLPTGAGDDPHDDEDATIGAER</sequence>
<keyword evidence="5" id="KW-0812">Transmembrane</keyword>
<dbReference type="CDD" id="cd16917">
    <property type="entry name" value="HATPase_UhpB-NarQ-NarX-like"/>
    <property type="match status" value="1"/>
</dbReference>
<feature type="transmembrane region" description="Helical" evidence="5">
    <location>
        <begin position="70"/>
        <end position="101"/>
    </location>
</feature>
<evidence type="ECO:0000256" key="2">
    <source>
        <dbReference type="ARBA" id="ARBA00022777"/>
    </source>
</evidence>
<dbReference type="GO" id="GO:0016020">
    <property type="term" value="C:membrane"/>
    <property type="evidence" value="ECO:0007669"/>
    <property type="project" value="InterPro"/>
</dbReference>
<accession>A0A511JEM3</accession>
<proteinExistence type="predicted"/>
<evidence type="ECO:0000256" key="4">
    <source>
        <dbReference type="SAM" id="MobiDB-lite"/>
    </source>
</evidence>
<keyword evidence="5" id="KW-1133">Transmembrane helix</keyword>
<dbReference type="PANTHER" id="PTHR24421:SF62">
    <property type="entry name" value="SENSORY TRANSDUCTION HISTIDINE KINASE"/>
    <property type="match status" value="1"/>
</dbReference>
<feature type="region of interest" description="Disordered" evidence="4">
    <location>
        <begin position="380"/>
        <end position="408"/>
    </location>
</feature>
<keyword evidence="5" id="KW-0472">Membrane</keyword>
<dbReference type="EMBL" id="BJWG01000016">
    <property type="protein sequence ID" value="GEL96239.1"/>
    <property type="molecule type" value="Genomic_DNA"/>
</dbReference>
<evidence type="ECO:0000259" key="6">
    <source>
        <dbReference type="SMART" id="SM00387"/>
    </source>
</evidence>
<dbReference type="PIRSF" id="PIRSF037434">
    <property type="entry name" value="STHK_ChrS"/>
    <property type="match status" value="1"/>
</dbReference>
<dbReference type="SUPFAM" id="SSF55874">
    <property type="entry name" value="ATPase domain of HSP90 chaperone/DNA topoisomerase II/histidine kinase"/>
    <property type="match status" value="1"/>
</dbReference>
<dbReference type="Pfam" id="PF07730">
    <property type="entry name" value="HisKA_3"/>
    <property type="match status" value="1"/>
</dbReference>
<dbReference type="InterPro" id="IPR036890">
    <property type="entry name" value="HATPase_C_sf"/>
</dbReference>
<dbReference type="Gene3D" id="1.20.5.1930">
    <property type="match status" value="1"/>
</dbReference>
<dbReference type="GO" id="GO:0000155">
    <property type="term" value="F:phosphorelay sensor kinase activity"/>
    <property type="evidence" value="ECO:0007669"/>
    <property type="project" value="InterPro"/>
</dbReference>
<gene>
    <name evidence="7" type="ORF">CCO02nite_28970</name>
</gene>
<keyword evidence="1" id="KW-0808">Transferase</keyword>
<dbReference type="Proteomes" id="UP000321720">
    <property type="component" value="Unassembled WGS sequence"/>
</dbReference>
<dbReference type="InterPro" id="IPR017205">
    <property type="entry name" value="Sig_transdc_His_kinase_ChrS"/>
</dbReference>
<keyword evidence="2 7" id="KW-0418">Kinase</keyword>
<dbReference type="GO" id="GO:0046983">
    <property type="term" value="F:protein dimerization activity"/>
    <property type="evidence" value="ECO:0007669"/>
    <property type="project" value="InterPro"/>
</dbReference>
<keyword evidence="8" id="KW-1185">Reference proteome</keyword>
<evidence type="ECO:0000256" key="5">
    <source>
        <dbReference type="SAM" id="Phobius"/>
    </source>
</evidence>
<feature type="transmembrane region" description="Helical" evidence="5">
    <location>
        <begin position="142"/>
        <end position="162"/>
    </location>
</feature>
<feature type="domain" description="Histidine kinase/HSP90-like ATPase" evidence="6">
    <location>
        <begin position="301"/>
        <end position="392"/>
    </location>
</feature>
<dbReference type="SMART" id="SM00387">
    <property type="entry name" value="HATPase_c"/>
    <property type="match status" value="1"/>
</dbReference>
<feature type="transmembrane region" description="Helical" evidence="5">
    <location>
        <begin position="40"/>
        <end position="58"/>
    </location>
</feature>
<evidence type="ECO:0000313" key="8">
    <source>
        <dbReference type="Proteomes" id="UP000321720"/>
    </source>
</evidence>
<comment type="caution">
    <text evidence="7">The sequence shown here is derived from an EMBL/GenBank/DDBJ whole genome shotgun (WGS) entry which is preliminary data.</text>
</comment>
<evidence type="ECO:0000313" key="7">
    <source>
        <dbReference type="EMBL" id="GEL96239.1"/>
    </source>
</evidence>
<dbReference type="Gene3D" id="3.30.565.10">
    <property type="entry name" value="Histidine kinase-like ATPase, C-terminal domain"/>
    <property type="match status" value="1"/>
</dbReference>
<keyword evidence="3" id="KW-0902">Two-component regulatory system</keyword>
<evidence type="ECO:0000256" key="1">
    <source>
        <dbReference type="ARBA" id="ARBA00022679"/>
    </source>
</evidence>
<dbReference type="AlphaFoldDB" id="A0A511JEM3"/>
<dbReference type="InterPro" id="IPR050482">
    <property type="entry name" value="Sensor_HK_TwoCompSys"/>
</dbReference>
<feature type="transmembrane region" description="Helical" evidence="5">
    <location>
        <begin position="113"/>
        <end position="130"/>
    </location>
</feature>
<feature type="transmembrane region" description="Helical" evidence="5">
    <location>
        <begin position="15"/>
        <end position="34"/>
    </location>
</feature>
<evidence type="ECO:0000256" key="3">
    <source>
        <dbReference type="ARBA" id="ARBA00023012"/>
    </source>
</evidence>
<name>A0A511JEM3_9CELL</name>
<dbReference type="InterPro" id="IPR011712">
    <property type="entry name" value="Sig_transdc_His_kin_sub3_dim/P"/>
</dbReference>
<organism evidence="7 8">
    <name type="scientific">Cellulomonas composti</name>
    <dbReference type="NCBI Taxonomy" id="266130"/>
    <lineage>
        <taxon>Bacteria</taxon>
        <taxon>Bacillati</taxon>
        <taxon>Actinomycetota</taxon>
        <taxon>Actinomycetes</taxon>
        <taxon>Micrococcales</taxon>
        <taxon>Cellulomonadaceae</taxon>
        <taxon>Cellulomonas</taxon>
    </lineage>
</organism>